<dbReference type="RefSeq" id="XP_028151736.1">
    <property type="nucleotide sequence ID" value="XM_028295935.1"/>
</dbReference>
<accession>A0A6P7GPA8</accession>
<dbReference type="InParanoid" id="A0A6P7GPA8"/>
<reference evidence="1" key="1">
    <citation type="submission" date="2025-08" db="UniProtKB">
        <authorList>
            <consortium name="RefSeq"/>
        </authorList>
    </citation>
    <scope>IDENTIFICATION</scope>
    <source>
        <tissue evidence="1">Whole insect</tissue>
    </source>
</reference>
<name>A0A6P7GPA8_DIAVI</name>
<dbReference type="AlphaFoldDB" id="A0A6P7GPA8"/>
<protein>
    <submittedName>
        <fullName evidence="1">Uncharacterized protein LOC114345110</fullName>
    </submittedName>
</protein>
<organism evidence="1">
    <name type="scientific">Diabrotica virgifera virgifera</name>
    <name type="common">western corn rootworm</name>
    <dbReference type="NCBI Taxonomy" id="50390"/>
    <lineage>
        <taxon>Eukaryota</taxon>
        <taxon>Metazoa</taxon>
        <taxon>Ecdysozoa</taxon>
        <taxon>Arthropoda</taxon>
        <taxon>Hexapoda</taxon>
        <taxon>Insecta</taxon>
        <taxon>Pterygota</taxon>
        <taxon>Neoptera</taxon>
        <taxon>Endopterygota</taxon>
        <taxon>Coleoptera</taxon>
        <taxon>Polyphaga</taxon>
        <taxon>Cucujiformia</taxon>
        <taxon>Chrysomeloidea</taxon>
        <taxon>Chrysomelidae</taxon>
        <taxon>Galerucinae</taxon>
        <taxon>Diabroticina</taxon>
        <taxon>Diabroticites</taxon>
        <taxon>Diabrotica</taxon>
    </lineage>
</organism>
<proteinExistence type="predicted"/>
<evidence type="ECO:0000313" key="1">
    <source>
        <dbReference type="RefSeq" id="XP_028151736.1"/>
    </source>
</evidence>
<gene>
    <name evidence="1" type="primary">LOC114345110</name>
</gene>
<sequence length="118" mass="12939">MDTDILASPYVLISSPVAVLSFTVAGDNLLWSRTTSGRAIVLVAPVSTKNDLHLLLIRPSMYKLWIPPEDVRLTVTMGALVLEVGSCPLVSTRSSFPTAVRSSYNYDECGLRRRNSNI</sequence>